<dbReference type="EMBL" id="QRZC01000050">
    <property type="protein sequence ID" value="RGV34234.1"/>
    <property type="molecule type" value="Genomic_DNA"/>
</dbReference>
<name>A0A412X1I2_BACUN</name>
<accession>A0A412X1I2</accession>
<evidence type="ECO:0000313" key="2">
    <source>
        <dbReference type="Proteomes" id="UP000285343"/>
    </source>
</evidence>
<sequence>MAINNISFEILERLLRKSSISTNDRCQIDSFVYASLADFCNDIKPNEIEKVHILEERNLYRYMNAACTVLGIYGKDAFDKLLTTSPFNRMYSELALEYRGKELQKNFIIIMIKMLLALGGNGGNQIATPIFEGEMPQKLMSFRNQTAKDWFGKLVTTKAYILANIYEKASWEETKAHLFVSIAYQLHHSNPIKYGIDANVPMNDALMNIMRRFIDEQGGNPSVIYSNSGEVLSKVL</sequence>
<gene>
    <name evidence="1" type="ORF">DWW14_22840</name>
</gene>
<evidence type="ECO:0000313" key="1">
    <source>
        <dbReference type="EMBL" id="RGV34234.1"/>
    </source>
</evidence>
<proteinExistence type="predicted"/>
<dbReference type="RefSeq" id="WP_117867064.1">
    <property type="nucleotide sequence ID" value="NZ_QRZC01000050.1"/>
</dbReference>
<dbReference type="Proteomes" id="UP000285343">
    <property type="component" value="Unassembled WGS sequence"/>
</dbReference>
<dbReference type="AlphaFoldDB" id="A0A412X1I2"/>
<protein>
    <submittedName>
        <fullName evidence="1">Uncharacterized protein</fullName>
    </submittedName>
</protein>
<organism evidence="1 2">
    <name type="scientific">Bacteroides uniformis</name>
    <dbReference type="NCBI Taxonomy" id="820"/>
    <lineage>
        <taxon>Bacteria</taxon>
        <taxon>Pseudomonadati</taxon>
        <taxon>Bacteroidota</taxon>
        <taxon>Bacteroidia</taxon>
        <taxon>Bacteroidales</taxon>
        <taxon>Bacteroidaceae</taxon>
        <taxon>Bacteroides</taxon>
    </lineage>
</organism>
<reference evidence="1 2" key="1">
    <citation type="submission" date="2018-08" db="EMBL/GenBank/DDBJ databases">
        <title>A genome reference for cultivated species of the human gut microbiota.</title>
        <authorList>
            <person name="Zou Y."/>
            <person name="Xue W."/>
            <person name="Luo G."/>
        </authorList>
    </citation>
    <scope>NUCLEOTIDE SEQUENCE [LARGE SCALE GENOMIC DNA]</scope>
    <source>
        <strain evidence="1 2">AF14-42</strain>
    </source>
</reference>
<comment type="caution">
    <text evidence="1">The sequence shown here is derived from an EMBL/GenBank/DDBJ whole genome shotgun (WGS) entry which is preliminary data.</text>
</comment>